<feature type="transmembrane region" description="Helical" evidence="6">
    <location>
        <begin position="324"/>
        <end position="347"/>
    </location>
</feature>
<evidence type="ECO:0000313" key="8">
    <source>
        <dbReference type="EMBL" id="MBD0417344.1"/>
    </source>
</evidence>
<dbReference type="InterPro" id="IPR050189">
    <property type="entry name" value="MFS_Efflux_Transporters"/>
</dbReference>
<feature type="transmembrane region" description="Helical" evidence="6">
    <location>
        <begin position="205"/>
        <end position="225"/>
    </location>
</feature>
<sequence>MNRSLFASSSAMILGNLGVVGGGFLIVALLPDIRRELHLSATEAGLLISIYAITYAISSPLLGWAGTRLPYRLVLITATLIAAAGCLMAAHADGPGFFMASRVVAAFGAALFTPTAAAFAVSINSPEHRGKALSTVALGVSLSQVIALPAASLVNNVLGWRSAFTIAGGFLVMVALLLRLVAPGHTRPPKLSLNVFRAALLNRRLMANASLTALFSGACNMIYAFQAEIFIANAGLTASTLGVVLLCLGVGTLAGTWVAGRAIDLVGASKTLTGQAVMIAIICVPMTSLHYSFSAACVIAVIAGGSLFTHIAPLQMRLIRLMPAGSGMIFSINASFIYVGSAIGSLASGGIVDTFGLEWLGPSAVAVVAAGLIYMRFLDRLAARQKEIV</sequence>
<feature type="transmembrane region" description="Helical" evidence="6">
    <location>
        <begin position="132"/>
        <end position="151"/>
    </location>
</feature>
<dbReference type="InterPro" id="IPR020846">
    <property type="entry name" value="MFS_dom"/>
</dbReference>
<keyword evidence="5 6" id="KW-0472">Membrane</keyword>
<evidence type="ECO:0000313" key="9">
    <source>
        <dbReference type="Proteomes" id="UP000643405"/>
    </source>
</evidence>
<evidence type="ECO:0000256" key="5">
    <source>
        <dbReference type="ARBA" id="ARBA00023136"/>
    </source>
</evidence>
<feature type="transmembrane region" description="Helical" evidence="6">
    <location>
        <begin position="69"/>
        <end position="90"/>
    </location>
</feature>
<keyword evidence="3 6" id="KW-0812">Transmembrane</keyword>
<dbReference type="PROSITE" id="PS50850">
    <property type="entry name" value="MFS"/>
    <property type="match status" value="1"/>
</dbReference>
<dbReference type="Pfam" id="PF07690">
    <property type="entry name" value="MFS_1"/>
    <property type="match status" value="1"/>
</dbReference>
<dbReference type="AlphaFoldDB" id="A0A8J6PW66"/>
<feature type="transmembrane region" description="Helical" evidence="6">
    <location>
        <begin position="96"/>
        <end position="120"/>
    </location>
</feature>
<evidence type="ECO:0000256" key="2">
    <source>
        <dbReference type="ARBA" id="ARBA00022475"/>
    </source>
</evidence>
<feature type="transmembrane region" description="Helical" evidence="6">
    <location>
        <begin position="359"/>
        <end position="378"/>
    </location>
</feature>
<evidence type="ECO:0000259" key="7">
    <source>
        <dbReference type="PROSITE" id="PS50850"/>
    </source>
</evidence>
<dbReference type="Gene3D" id="1.20.1250.20">
    <property type="entry name" value="MFS general substrate transporter like domains"/>
    <property type="match status" value="1"/>
</dbReference>
<feature type="transmembrane region" description="Helical" evidence="6">
    <location>
        <begin position="271"/>
        <end position="287"/>
    </location>
</feature>
<name>A0A8J6PW66_9HYPH</name>
<protein>
    <submittedName>
        <fullName evidence="8">MFS transporter</fullName>
    </submittedName>
</protein>
<evidence type="ECO:0000256" key="6">
    <source>
        <dbReference type="SAM" id="Phobius"/>
    </source>
</evidence>
<feature type="transmembrane region" description="Helical" evidence="6">
    <location>
        <begin position="163"/>
        <end position="184"/>
    </location>
</feature>
<keyword evidence="4 6" id="KW-1133">Transmembrane helix</keyword>
<feature type="transmembrane region" description="Helical" evidence="6">
    <location>
        <begin position="12"/>
        <end position="31"/>
    </location>
</feature>
<dbReference type="PANTHER" id="PTHR43124">
    <property type="entry name" value="PURINE EFFLUX PUMP PBUE"/>
    <property type="match status" value="1"/>
</dbReference>
<dbReference type="SUPFAM" id="SSF103473">
    <property type="entry name" value="MFS general substrate transporter"/>
    <property type="match status" value="1"/>
</dbReference>
<keyword evidence="9" id="KW-1185">Reference proteome</keyword>
<feature type="domain" description="Major facilitator superfamily (MFS) profile" evidence="7">
    <location>
        <begin position="1"/>
        <end position="381"/>
    </location>
</feature>
<accession>A0A8J6PW66</accession>
<comment type="caution">
    <text evidence="8">The sequence shown here is derived from an EMBL/GenBank/DDBJ whole genome shotgun (WGS) entry which is preliminary data.</text>
</comment>
<dbReference type="GO" id="GO:0022857">
    <property type="term" value="F:transmembrane transporter activity"/>
    <property type="evidence" value="ECO:0007669"/>
    <property type="project" value="InterPro"/>
</dbReference>
<dbReference type="InterPro" id="IPR011701">
    <property type="entry name" value="MFS"/>
</dbReference>
<feature type="transmembrane region" description="Helical" evidence="6">
    <location>
        <begin position="231"/>
        <end position="259"/>
    </location>
</feature>
<reference evidence="8" key="1">
    <citation type="submission" date="2020-09" db="EMBL/GenBank/DDBJ databases">
        <title>Genome seq and assembly of Tianweitania sp.</title>
        <authorList>
            <person name="Chhetri G."/>
        </authorList>
    </citation>
    <scope>NUCLEOTIDE SEQUENCE</scope>
    <source>
        <strain evidence="8">Rool2</strain>
    </source>
</reference>
<dbReference type="CDD" id="cd17324">
    <property type="entry name" value="MFS_NepI_like"/>
    <property type="match status" value="1"/>
</dbReference>
<feature type="transmembrane region" description="Helical" evidence="6">
    <location>
        <begin position="37"/>
        <end position="57"/>
    </location>
</feature>
<comment type="subcellular location">
    <subcellularLocation>
        <location evidence="1">Cell membrane</location>
        <topology evidence="1">Multi-pass membrane protein</topology>
    </subcellularLocation>
</comment>
<proteinExistence type="predicted"/>
<keyword evidence="2" id="KW-1003">Cell membrane</keyword>
<dbReference type="InterPro" id="IPR036259">
    <property type="entry name" value="MFS_trans_sf"/>
</dbReference>
<organism evidence="8 9">
    <name type="scientific">Oryzicola mucosus</name>
    <dbReference type="NCBI Taxonomy" id="2767425"/>
    <lineage>
        <taxon>Bacteria</taxon>
        <taxon>Pseudomonadati</taxon>
        <taxon>Pseudomonadota</taxon>
        <taxon>Alphaproteobacteria</taxon>
        <taxon>Hyphomicrobiales</taxon>
        <taxon>Phyllobacteriaceae</taxon>
        <taxon>Oryzicola</taxon>
    </lineage>
</organism>
<dbReference type="Proteomes" id="UP000643405">
    <property type="component" value="Unassembled WGS sequence"/>
</dbReference>
<feature type="transmembrane region" description="Helical" evidence="6">
    <location>
        <begin position="293"/>
        <end position="312"/>
    </location>
</feature>
<gene>
    <name evidence="8" type="ORF">ICI42_22130</name>
</gene>
<evidence type="ECO:0000256" key="1">
    <source>
        <dbReference type="ARBA" id="ARBA00004651"/>
    </source>
</evidence>
<evidence type="ECO:0000256" key="4">
    <source>
        <dbReference type="ARBA" id="ARBA00022989"/>
    </source>
</evidence>
<dbReference type="RefSeq" id="WP_188166784.1">
    <property type="nucleotide sequence ID" value="NZ_JACVVX010000012.1"/>
</dbReference>
<dbReference type="EMBL" id="JACVVX010000012">
    <property type="protein sequence ID" value="MBD0417344.1"/>
    <property type="molecule type" value="Genomic_DNA"/>
</dbReference>
<dbReference type="PANTHER" id="PTHR43124:SF3">
    <property type="entry name" value="CHLORAMPHENICOL EFFLUX PUMP RV0191"/>
    <property type="match status" value="1"/>
</dbReference>
<evidence type="ECO:0000256" key="3">
    <source>
        <dbReference type="ARBA" id="ARBA00022692"/>
    </source>
</evidence>
<dbReference type="GO" id="GO:0005886">
    <property type="term" value="C:plasma membrane"/>
    <property type="evidence" value="ECO:0007669"/>
    <property type="project" value="UniProtKB-SubCell"/>
</dbReference>